<evidence type="ECO:0000256" key="1">
    <source>
        <dbReference type="ARBA" id="ARBA00004328"/>
    </source>
</evidence>
<accession>S1NGG5</accession>
<comment type="subcellular location">
    <subcellularLocation>
        <location evidence="1">Virion</location>
    </subcellularLocation>
</comment>
<dbReference type="Proteomes" id="UP000014127">
    <property type="component" value="Unassembled WGS sequence"/>
</dbReference>
<dbReference type="SUPFAM" id="SSF56563">
    <property type="entry name" value="Major capsid protein gp5"/>
    <property type="match status" value="1"/>
</dbReference>
<dbReference type="PATRIC" id="fig|1139219.3.peg.1076"/>
<sequence length="421" mass="45969">MNFVQKLENLAKLKELLAGKKKQLGSISKSIDAASEEEVKELEKKLSVTKSEIEETEKNISDLQKEIDADEAALKTVAEGIKQNKKKEGTQMNDYLKTKQAAIDYATLMADAGSAKEFKKAWEAKLVEKQAAGLATIMPKPILLAISEAFEDYDGILNHVSKDPRYAARFVLQKIKNFGKGHTAGKAKKNAEFAFEELVINSATVYTKYAFDYADLKKDTNGTYFNYAMKELAKAFIRAVERAVVIGDGLAADDDDKITEIKSIAEETKADLFDTQEIDTTATSFTDAQLEALVSGTDKLLASGTPVLVTTKAIARKLKLAKDADGKYTDPQPFAPISNTGNSIQGFTVYCYDWMETATNPIIGLASGAYTLIGDQVSADRFDEYDVTINRRDIELASVMGGRLSAYKAAVKFTTPTGAGA</sequence>
<evidence type="ECO:0000313" key="4">
    <source>
        <dbReference type="EMBL" id="EOT42751.1"/>
    </source>
</evidence>
<evidence type="ECO:0000256" key="2">
    <source>
        <dbReference type="SAM" id="Coils"/>
    </source>
</evidence>
<feature type="domain" description="Phage capsid-like C-terminal" evidence="3">
    <location>
        <begin position="184"/>
        <end position="376"/>
    </location>
</feature>
<dbReference type="AlphaFoldDB" id="S1NGG5"/>
<name>S1NGG5_9ENTE</name>
<dbReference type="Pfam" id="PF05065">
    <property type="entry name" value="Phage_capsid"/>
    <property type="match status" value="1"/>
</dbReference>
<evidence type="ECO:0000313" key="5">
    <source>
        <dbReference type="Proteomes" id="UP000014127"/>
    </source>
</evidence>
<evidence type="ECO:0000259" key="3">
    <source>
        <dbReference type="Pfam" id="PF05065"/>
    </source>
</evidence>
<feature type="coiled-coil region" evidence="2">
    <location>
        <begin position="32"/>
        <end position="73"/>
    </location>
</feature>
<keyword evidence="5" id="KW-1185">Reference proteome</keyword>
<dbReference type="RefSeq" id="WP_016172290.1">
    <property type="nucleotide sequence ID" value="NZ_ASWK01000001.1"/>
</dbReference>
<keyword evidence="2" id="KW-0175">Coiled coil</keyword>
<dbReference type="STRING" id="44009.RV01_GL002510"/>
<organism evidence="4 5">
    <name type="scientific">Enterococcus dispar ATCC 51266</name>
    <dbReference type="NCBI Taxonomy" id="1139219"/>
    <lineage>
        <taxon>Bacteria</taxon>
        <taxon>Bacillati</taxon>
        <taxon>Bacillota</taxon>
        <taxon>Bacilli</taxon>
        <taxon>Lactobacillales</taxon>
        <taxon>Enterococcaceae</taxon>
        <taxon>Enterococcus</taxon>
    </lineage>
</organism>
<dbReference type="OrthoDB" id="9810135at2"/>
<dbReference type="InterPro" id="IPR054612">
    <property type="entry name" value="Phage_capsid-like_C"/>
</dbReference>
<dbReference type="EMBL" id="AHYR01000004">
    <property type="protein sequence ID" value="EOT42751.1"/>
    <property type="molecule type" value="Genomic_DNA"/>
</dbReference>
<proteinExistence type="predicted"/>
<protein>
    <submittedName>
        <fullName evidence="4">HK97 family phage major capsid protein</fullName>
    </submittedName>
</protein>
<comment type="caution">
    <text evidence="4">The sequence shown here is derived from an EMBL/GenBank/DDBJ whole genome shotgun (WGS) entry which is preliminary data.</text>
</comment>
<gene>
    <name evidence="4" type="ORF">OMK_01112</name>
</gene>
<dbReference type="InterPro" id="IPR024455">
    <property type="entry name" value="Phage_capsid"/>
</dbReference>
<reference evidence="4 5" key="1">
    <citation type="submission" date="2013-03" db="EMBL/GenBank/DDBJ databases">
        <title>The Genome Sequence of Enterococcus dispar ATCC_51266 (Illumina only assembly).</title>
        <authorList>
            <consortium name="The Broad Institute Genomics Platform"/>
            <consortium name="The Broad Institute Genome Sequencing Center for Infectious Disease"/>
            <person name="Earl A."/>
            <person name="Russ C."/>
            <person name="Gilmore M."/>
            <person name="Surin D."/>
            <person name="Walker B."/>
            <person name="Young S."/>
            <person name="Zeng Q."/>
            <person name="Gargeya S."/>
            <person name="Fitzgerald M."/>
            <person name="Haas B."/>
            <person name="Abouelleil A."/>
            <person name="Allen A.W."/>
            <person name="Alvarado L."/>
            <person name="Arachchi H.M."/>
            <person name="Berlin A.M."/>
            <person name="Chapman S.B."/>
            <person name="Gainer-Dewar J."/>
            <person name="Goldberg J."/>
            <person name="Griggs A."/>
            <person name="Gujja S."/>
            <person name="Hansen M."/>
            <person name="Howarth C."/>
            <person name="Imamovic A."/>
            <person name="Ireland A."/>
            <person name="Larimer J."/>
            <person name="McCowan C."/>
            <person name="Murphy C."/>
            <person name="Pearson M."/>
            <person name="Poon T.W."/>
            <person name="Priest M."/>
            <person name="Roberts A."/>
            <person name="Saif S."/>
            <person name="Shea T."/>
            <person name="Sisk P."/>
            <person name="Sykes S."/>
            <person name="Wortman J."/>
            <person name="Nusbaum C."/>
            <person name="Birren B."/>
        </authorList>
    </citation>
    <scope>NUCLEOTIDE SEQUENCE [LARGE SCALE GENOMIC DNA]</scope>
    <source>
        <strain evidence="4 5">ATCC 51266</strain>
    </source>
</reference>
<dbReference type="NCBIfam" id="TIGR01554">
    <property type="entry name" value="major_cap_HK97"/>
    <property type="match status" value="1"/>
</dbReference>
<dbReference type="HOGENOM" id="CLU_653660_0_0_9"/>